<keyword evidence="3" id="KW-0378">Hydrolase</keyword>
<dbReference type="Gene3D" id="1.10.246.130">
    <property type="match status" value="1"/>
</dbReference>
<sequence length="531" mass="55810">MHGKRPTISSLHGMVTAAHPLAAQAGAQVLASGGNAFDAAAATAAALNVVEPFMSGLGGQGLATMWVAAEKRIRILDFVPRVPASFPADRFTQRSDLERGALAVGTPGNLAGWCTLVETYGAKPLKDVFAGAIALAADGFPLAEFGVHEFNEQAHLVAAIPDLAPSFVPNYLSSFTTASVGAILRQPDLARTLTEIAAHGAGHLYGGALGEKVIAHLQSLGGTMTMADLIGAKPVWREPLSASYRGLTINMPPPACEGFQMLLTLRILEGFDLGKLPHNGVEHLDLVYRAIRLAAGVRIASNNPSPEKLAELLSDGHIETLRARVADGKPITGPTEQWTPTDGEDPAHTTSLSIADSQGNLICVTQSLGSPFGSGVVVPGTGICLNNFLYWADVQPGSPNRTKPGDLLPMCMAPTISTRDGKPVLALGTPGSYGILQTQAQAMVHHVDFGLALQDAIEAPRARLWDGRFIEVENRIDPQVIAALRERGHDIHAFQEGWTMKVGGMQAVAIAPSGAFVGAADPRRDGYVATP</sequence>
<dbReference type="RefSeq" id="WP_137099454.1">
    <property type="nucleotide sequence ID" value="NZ_CP039865.1"/>
</dbReference>
<evidence type="ECO:0000256" key="5">
    <source>
        <dbReference type="SAM" id="MobiDB-lite"/>
    </source>
</evidence>
<dbReference type="OrthoDB" id="9781342at2"/>
<keyword evidence="7" id="KW-1185">Reference proteome</keyword>
<organism evidence="6 7">
    <name type="scientific">Phreatobacter aquaticus</name>
    <dbReference type="NCBI Taxonomy" id="2570229"/>
    <lineage>
        <taxon>Bacteria</taxon>
        <taxon>Pseudomonadati</taxon>
        <taxon>Pseudomonadota</taxon>
        <taxon>Alphaproteobacteria</taxon>
        <taxon>Hyphomicrobiales</taxon>
        <taxon>Phreatobacteraceae</taxon>
        <taxon>Phreatobacter</taxon>
    </lineage>
</organism>
<proteinExistence type="inferred from homology"/>
<feature type="region of interest" description="Disordered" evidence="5">
    <location>
        <begin position="328"/>
        <end position="349"/>
    </location>
</feature>
<evidence type="ECO:0000256" key="1">
    <source>
        <dbReference type="ARBA" id="ARBA00009381"/>
    </source>
</evidence>
<protein>
    <submittedName>
        <fullName evidence="6">Gamma-glutamyltranspeptidase</fullName>
    </submittedName>
</protein>
<name>A0A4D7QPQ8_9HYPH</name>
<reference evidence="6 7" key="1">
    <citation type="submission" date="2019-04" db="EMBL/GenBank/DDBJ databases">
        <title>Phreatobacter aquaticus sp. nov.</title>
        <authorList>
            <person name="Choi A."/>
            <person name="Baek K."/>
        </authorList>
    </citation>
    <scope>NUCLEOTIDE SEQUENCE [LARGE SCALE GENOMIC DNA]</scope>
    <source>
        <strain evidence="6 7">NMCR1094</strain>
    </source>
</reference>
<dbReference type="PRINTS" id="PR01210">
    <property type="entry name" value="GGTRANSPTASE"/>
</dbReference>
<dbReference type="AlphaFoldDB" id="A0A4D7QPQ8"/>
<dbReference type="InterPro" id="IPR051792">
    <property type="entry name" value="GGT_bact"/>
</dbReference>
<comment type="similarity">
    <text evidence="1">Belongs to the gamma-glutamyltransferase family.</text>
</comment>
<gene>
    <name evidence="6" type="ORF">E8L99_10340</name>
</gene>
<dbReference type="GO" id="GO:0016787">
    <property type="term" value="F:hydrolase activity"/>
    <property type="evidence" value="ECO:0007669"/>
    <property type="project" value="UniProtKB-KW"/>
</dbReference>
<dbReference type="PANTHER" id="PTHR43199">
    <property type="entry name" value="GLUTATHIONE HYDROLASE"/>
    <property type="match status" value="1"/>
</dbReference>
<dbReference type="InterPro" id="IPR029055">
    <property type="entry name" value="Ntn_hydrolases_N"/>
</dbReference>
<accession>A0A4D7QPQ8</accession>
<evidence type="ECO:0000256" key="3">
    <source>
        <dbReference type="ARBA" id="ARBA00022801"/>
    </source>
</evidence>
<dbReference type="Pfam" id="PF01019">
    <property type="entry name" value="G_glu_transpept"/>
    <property type="match status" value="1"/>
</dbReference>
<evidence type="ECO:0000313" key="6">
    <source>
        <dbReference type="EMBL" id="QCK86122.1"/>
    </source>
</evidence>
<dbReference type="EMBL" id="CP039865">
    <property type="protein sequence ID" value="QCK86122.1"/>
    <property type="molecule type" value="Genomic_DNA"/>
</dbReference>
<keyword evidence="4" id="KW-0865">Zymogen</keyword>
<keyword evidence="2" id="KW-0808">Transferase</keyword>
<dbReference type="InterPro" id="IPR043137">
    <property type="entry name" value="GGT_ssub_C"/>
</dbReference>
<dbReference type="GO" id="GO:0016740">
    <property type="term" value="F:transferase activity"/>
    <property type="evidence" value="ECO:0007669"/>
    <property type="project" value="UniProtKB-KW"/>
</dbReference>
<dbReference type="Proteomes" id="UP000298588">
    <property type="component" value="Chromosome"/>
</dbReference>
<evidence type="ECO:0000313" key="7">
    <source>
        <dbReference type="Proteomes" id="UP000298588"/>
    </source>
</evidence>
<evidence type="ECO:0000256" key="4">
    <source>
        <dbReference type="ARBA" id="ARBA00023145"/>
    </source>
</evidence>
<evidence type="ECO:0000256" key="2">
    <source>
        <dbReference type="ARBA" id="ARBA00022679"/>
    </source>
</evidence>
<dbReference type="SUPFAM" id="SSF56235">
    <property type="entry name" value="N-terminal nucleophile aminohydrolases (Ntn hydrolases)"/>
    <property type="match status" value="1"/>
</dbReference>
<dbReference type="Gene3D" id="3.60.20.40">
    <property type="match status" value="1"/>
</dbReference>
<dbReference type="InterPro" id="IPR043138">
    <property type="entry name" value="GGT_lsub"/>
</dbReference>
<dbReference type="KEGG" id="paqt:E8L99_10340"/>
<dbReference type="PANTHER" id="PTHR43199:SF1">
    <property type="entry name" value="GLUTATHIONE HYDROLASE PROENZYME"/>
    <property type="match status" value="1"/>
</dbReference>